<dbReference type="STRING" id="50376.A0A517L297"/>
<dbReference type="InterPro" id="IPR024655">
    <property type="entry name" value="Asl1_glyco_hydro_catalytic"/>
</dbReference>
<dbReference type="PANTHER" id="PTHR34154:SF10">
    <property type="entry name" value="ASL1-LIKE GLYCOSYL HYDROLASE CATALYTIC DOMAIN-CONTAINING PROTEIN"/>
    <property type="match status" value="1"/>
</dbReference>
<dbReference type="InterPro" id="IPR053183">
    <property type="entry name" value="ASL1"/>
</dbReference>
<evidence type="ECO:0000259" key="2">
    <source>
        <dbReference type="Pfam" id="PF00024"/>
    </source>
</evidence>
<feature type="signal peptide" evidence="1">
    <location>
        <begin position="1"/>
        <end position="19"/>
    </location>
</feature>
<gene>
    <name evidence="4" type="ORF">FKW77_010142</name>
</gene>
<evidence type="ECO:0000256" key="1">
    <source>
        <dbReference type="SAM" id="SignalP"/>
    </source>
</evidence>
<evidence type="ECO:0008006" key="6">
    <source>
        <dbReference type="Google" id="ProtNLM"/>
    </source>
</evidence>
<dbReference type="InterPro" id="IPR017853">
    <property type="entry name" value="GH"/>
</dbReference>
<proteinExistence type="predicted"/>
<dbReference type="PANTHER" id="PTHR34154">
    <property type="entry name" value="ALKALI-SENSITIVE LINKAGE PROTEIN 1"/>
    <property type="match status" value="1"/>
</dbReference>
<sequence length="390" mass="40575">MSLFSVLVLASSLLHIASAAPTLVTRSISCPASNNTVFVTGSNSYTIECGIDRLAGDMATPNGQYAVDLESCVAQCEARAGCVLVDYVPGPKACYLKSTVGQTIANSGVIGARLGSPSSPATMTPVEASASSRTFVSSIAPATAASVPVSTGGGKRGLCYNNPALTKLFGGSGSKVTWMYDWAAATSGGPNSGLKYIPMLWSNSADRAAAWDANAKAGIAGGADALLGFNEPDHGEQANMAVSAAVSGWKTNMEPFYGKAKLISPAVTNGGSPMGLTYLSNFVSQCTDCHIDACAIHWYDSATNIAYFKAYIPQAREACGGKPLWITEFGASGTDEQIVTFLQTVLPWLDSLDYVERYAYFFAAASTNGQYLVNSAGTGLSTIGEVFNSY</sequence>
<keyword evidence="5" id="KW-1185">Reference proteome</keyword>
<reference evidence="4 5" key="1">
    <citation type="submission" date="2019-07" db="EMBL/GenBank/DDBJ databases">
        <title>Finished genome of Venturia effusa.</title>
        <authorList>
            <person name="Young C.A."/>
            <person name="Cox M.P."/>
            <person name="Ganley A.R.D."/>
            <person name="David W.J."/>
        </authorList>
    </citation>
    <scope>NUCLEOTIDE SEQUENCE [LARGE SCALE GENOMIC DNA]</scope>
    <source>
        <strain evidence="5">albino</strain>
    </source>
</reference>
<dbReference type="OrthoDB" id="5985073at2759"/>
<evidence type="ECO:0000313" key="5">
    <source>
        <dbReference type="Proteomes" id="UP000316270"/>
    </source>
</evidence>
<name>A0A517L297_9PEZI</name>
<evidence type="ECO:0000313" key="4">
    <source>
        <dbReference type="EMBL" id="QDS69752.1"/>
    </source>
</evidence>
<evidence type="ECO:0000259" key="3">
    <source>
        <dbReference type="Pfam" id="PF11790"/>
    </source>
</evidence>
<dbReference type="Proteomes" id="UP000316270">
    <property type="component" value="Chromosome 3"/>
</dbReference>
<dbReference type="Pfam" id="PF00024">
    <property type="entry name" value="PAN_1"/>
    <property type="match status" value="1"/>
</dbReference>
<keyword evidence="1" id="KW-0732">Signal</keyword>
<dbReference type="InterPro" id="IPR003609">
    <property type="entry name" value="Pan_app"/>
</dbReference>
<feature type="domain" description="Asl1-like glycosyl hydrolase catalytic" evidence="3">
    <location>
        <begin position="157"/>
        <end position="387"/>
    </location>
</feature>
<feature type="domain" description="Apple" evidence="2">
    <location>
        <begin position="65"/>
        <end position="103"/>
    </location>
</feature>
<dbReference type="AlphaFoldDB" id="A0A517L297"/>
<feature type="chain" id="PRO_5022158719" description="Asl1-like glycosyl hydrolase catalytic domain-containing protein" evidence="1">
    <location>
        <begin position="20"/>
        <end position="390"/>
    </location>
</feature>
<dbReference type="GO" id="GO:0071966">
    <property type="term" value="P:fungal-type cell wall polysaccharide metabolic process"/>
    <property type="evidence" value="ECO:0007669"/>
    <property type="project" value="TreeGrafter"/>
</dbReference>
<dbReference type="Gene3D" id="3.50.4.10">
    <property type="entry name" value="Hepatocyte Growth Factor"/>
    <property type="match status" value="1"/>
</dbReference>
<organism evidence="4 5">
    <name type="scientific">Venturia effusa</name>
    <dbReference type="NCBI Taxonomy" id="50376"/>
    <lineage>
        <taxon>Eukaryota</taxon>
        <taxon>Fungi</taxon>
        <taxon>Dikarya</taxon>
        <taxon>Ascomycota</taxon>
        <taxon>Pezizomycotina</taxon>
        <taxon>Dothideomycetes</taxon>
        <taxon>Pleosporomycetidae</taxon>
        <taxon>Venturiales</taxon>
        <taxon>Venturiaceae</taxon>
        <taxon>Venturia</taxon>
    </lineage>
</organism>
<accession>A0A517L297</accession>
<dbReference type="GO" id="GO:0009277">
    <property type="term" value="C:fungal-type cell wall"/>
    <property type="evidence" value="ECO:0007669"/>
    <property type="project" value="TreeGrafter"/>
</dbReference>
<protein>
    <recommendedName>
        <fullName evidence="6">Asl1-like glycosyl hydrolase catalytic domain-containing protein</fullName>
    </recommendedName>
</protein>
<dbReference type="SUPFAM" id="SSF51445">
    <property type="entry name" value="(Trans)glycosidases"/>
    <property type="match status" value="1"/>
</dbReference>
<dbReference type="Pfam" id="PF11790">
    <property type="entry name" value="Glyco_hydro_cc"/>
    <property type="match status" value="1"/>
</dbReference>
<dbReference type="Gene3D" id="3.20.20.80">
    <property type="entry name" value="Glycosidases"/>
    <property type="match status" value="1"/>
</dbReference>
<dbReference type="EMBL" id="CP042187">
    <property type="protein sequence ID" value="QDS69752.1"/>
    <property type="molecule type" value="Genomic_DNA"/>
</dbReference>